<organism evidence="2 3">
    <name type="scientific">Vibrio aerogenes CECT 7868</name>
    <dbReference type="NCBI Taxonomy" id="1216006"/>
    <lineage>
        <taxon>Bacteria</taxon>
        <taxon>Pseudomonadati</taxon>
        <taxon>Pseudomonadota</taxon>
        <taxon>Gammaproteobacteria</taxon>
        <taxon>Vibrionales</taxon>
        <taxon>Vibrionaceae</taxon>
        <taxon>Vibrio</taxon>
    </lineage>
</organism>
<keyword evidence="1" id="KW-1133">Transmembrane helix</keyword>
<gene>
    <name evidence="2" type="ORF">VA7868_03184</name>
</gene>
<dbReference type="AlphaFoldDB" id="A0A1M5ZT12"/>
<evidence type="ECO:0008006" key="4">
    <source>
        <dbReference type="Google" id="ProtNLM"/>
    </source>
</evidence>
<proteinExistence type="predicted"/>
<evidence type="ECO:0000256" key="1">
    <source>
        <dbReference type="SAM" id="Phobius"/>
    </source>
</evidence>
<accession>A0A1M5ZT12</accession>
<feature type="transmembrane region" description="Helical" evidence="1">
    <location>
        <begin position="20"/>
        <end position="44"/>
    </location>
</feature>
<dbReference type="EMBL" id="FQXZ01000036">
    <property type="protein sequence ID" value="SHI27390.1"/>
    <property type="molecule type" value="Genomic_DNA"/>
</dbReference>
<feature type="transmembrane region" description="Helical" evidence="1">
    <location>
        <begin position="65"/>
        <end position="84"/>
    </location>
</feature>
<evidence type="ECO:0000313" key="2">
    <source>
        <dbReference type="EMBL" id="SHI27390.1"/>
    </source>
</evidence>
<keyword evidence="3" id="KW-1185">Reference proteome</keyword>
<feature type="transmembrane region" description="Helical" evidence="1">
    <location>
        <begin position="96"/>
        <end position="117"/>
    </location>
</feature>
<feature type="transmembrane region" description="Helical" evidence="1">
    <location>
        <begin position="175"/>
        <end position="197"/>
    </location>
</feature>
<keyword evidence="1" id="KW-0812">Transmembrane</keyword>
<dbReference type="STRING" id="1216006.VA7868_03184"/>
<sequence length="227" mass="25550">MKEKKNYTVRDYLNSGEARMMIIVPLILYYVAFAVWGAGMALLVTAVYSGGAELWRRRQGGDRQGSLSIIALILVSGLSHYLYLEGYRVPGMAREGVFLSVSGALSVVVVFSFYSLAGRPVIRSLAEQAMPRMKTLPHYGSPKYVRVWQEVSLVWIVIYCIKACVVWGLSREGSIPMSPVILIAGWPLTIAMIAFSIRWPKYRWISRSSKPVQPEDMQPEKRQPEDA</sequence>
<reference evidence="2 3" key="1">
    <citation type="submission" date="2016-11" db="EMBL/GenBank/DDBJ databases">
        <authorList>
            <person name="Jaros S."/>
            <person name="Januszkiewicz K."/>
            <person name="Wedrychowicz H."/>
        </authorList>
    </citation>
    <scope>NUCLEOTIDE SEQUENCE [LARGE SCALE GENOMIC DNA]</scope>
    <source>
        <strain evidence="2 3">CECT 7868</strain>
    </source>
</reference>
<feature type="transmembrane region" description="Helical" evidence="1">
    <location>
        <begin position="151"/>
        <end position="169"/>
    </location>
</feature>
<protein>
    <recommendedName>
        <fullName evidence="4">Intracellular septation protein A</fullName>
    </recommendedName>
</protein>
<keyword evidence="1" id="KW-0472">Membrane</keyword>
<name>A0A1M5ZT12_9VIBR</name>
<evidence type="ECO:0000313" key="3">
    <source>
        <dbReference type="Proteomes" id="UP000184608"/>
    </source>
</evidence>
<dbReference type="RefSeq" id="WP_073604806.1">
    <property type="nucleotide sequence ID" value="NZ_FQXZ01000036.1"/>
</dbReference>
<dbReference type="Proteomes" id="UP000184608">
    <property type="component" value="Unassembled WGS sequence"/>
</dbReference>